<feature type="coiled-coil region" evidence="1">
    <location>
        <begin position="73"/>
        <end position="128"/>
    </location>
</feature>
<evidence type="ECO:0000256" key="1">
    <source>
        <dbReference type="SAM" id="Coils"/>
    </source>
</evidence>
<proteinExistence type="predicted"/>
<dbReference type="EMBL" id="KC986818">
    <property type="protein sequence ID" value="AGW23907.1"/>
    <property type="molecule type" value="Genomic_DNA"/>
</dbReference>
<evidence type="ECO:0000256" key="2">
    <source>
        <dbReference type="SAM" id="Phobius"/>
    </source>
</evidence>
<name>X2CSY1_CLOPP</name>
<feature type="transmembrane region" description="Helical" evidence="2">
    <location>
        <begin position="15"/>
        <end position="37"/>
    </location>
</feature>
<keyword evidence="2" id="KW-0472">Membrane</keyword>
<organism evidence="3">
    <name type="scientific">Clover proliferation phytoplasma</name>
    <dbReference type="NCBI Taxonomy" id="35776"/>
    <lineage>
        <taxon>Bacteria</taxon>
        <taxon>Bacillati</taxon>
        <taxon>Mycoplasmatota</taxon>
        <taxon>Mollicutes</taxon>
        <taxon>Acholeplasmatales</taxon>
        <taxon>Acholeplasmataceae</taxon>
        <taxon>Candidatus Phytoplasma</taxon>
        <taxon>16SrVI (Clover proliferation group)</taxon>
    </lineage>
</organism>
<reference evidence="3" key="1">
    <citation type="submission" date="2013-04" db="EMBL/GenBank/DDBJ databases">
        <title>Characterization of the tolerance to the BLTVA phytoplasma in the PI128655 accession of Solanum Peruvianum.</title>
        <authorList>
            <person name="Garcion C."/>
            <person name="Eveillard S."/>
            <person name="Renaudin J."/>
        </authorList>
    </citation>
    <scope>NUCLEOTIDE SEQUENCE</scope>
</reference>
<gene>
    <name evidence="3" type="primary">imp</name>
</gene>
<keyword evidence="2" id="KW-1133">Transmembrane helix</keyword>
<evidence type="ECO:0000313" key="3">
    <source>
        <dbReference type="EMBL" id="AGW23907.1"/>
    </source>
</evidence>
<keyword evidence="1" id="KW-0175">Coiled coil</keyword>
<keyword evidence="2" id="KW-0812">Transmembrane</keyword>
<accession>X2CSY1</accession>
<dbReference type="AlphaFoldDB" id="X2CSY1"/>
<protein>
    <submittedName>
        <fullName evidence="3">Immunodominant membrane protein</fullName>
    </submittedName>
</protein>
<sequence>MSKIKDFVQSKNGKITIGVIVAVLALVAILYFCGVFGGGKAVDKKLIESLEKKLELPSESSKYDTEDKVKNLVTDYTKALDNFKAAIEKYNKNAKDNDKISDEAKQHIEAFKTKVEDLKTTNKEAFKEKHNQLKVSEFITKLKEKLPESVKK</sequence>